<dbReference type="RefSeq" id="WP_008522886.1">
    <property type="nucleotide sequence ID" value="NZ_CM001376.1"/>
</dbReference>
<dbReference type="Proteomes" id="UP000003806">
    <property type="component" value="Chromosome"/>
</dbReference>
<name>H0UKJ1_9BACT</name>
<accession>H0UKJ1</accession>
<dbReference type="STRING" id="885272.JonanDRAFT_0822"/>
<organism evidence="1 2">
    <name type="scientific">Jonquetella anthropi DSM 22815</name>
    <dbReference type="NCBI Taxonomy" id="885272"/>
    <lineage>
        <taxon>Bacteria</taxon>
        <taxon>Thermotogati</taxon>
        <taxon>Synergistota</taxon>
        <taxon>Synergistia</taxon>
        <taxon>Synergistales</taxon>
        <taxon>Dethiosulfovibrionaceae</taxon>
        <taxon>Jonquetella</taxon>
    </lineage>
</organism>
<protein>
    <recommendedName>
        <fullName evidence="3">Deoxyhypusine synthase</fullName>
    </recommendedName>
</protein>
<dbReference type="eggNOG" id="COG0043">
    <property type="taxonomic scope" value="Bacteria"/>
</dbReference>
<gene>
    <name evidence="1" type="ORF">JonanDRAFT_0822</name>
</gene>
<dbReference type="EMBL" id="CM001376">
    <property type="protein sequence ID" value="EHM13200.1"/>
    <property type="molecule type" value="Genomic_DNA"/>
</dbReference>
<dbReference type="OrthoDB" id="5502195at2"/>
<evidence type="ECO:0000313" key="2">
    <source>
        <dbReference type="Proteomes" id="UP000003806"/>
    </source>
</evidence>
<sequence length="399" mass="43964">MAKINRELLKSFYDHQDPRTRASLDEAVDRMAAVKEKGGKIVVACGSGPNIHEGVTTLIAELMNKGLIDGVTTSSAVIGHEMAGALDEVKMCSSDALGFTPEDMPRGEVFEFTCQTAEQRAALRREVVLDEALLAREEAAEGHLVIKAAGNMAYPMGYWNETLAAEIGAIARTYGLPFEEVAGWAADPRTMIGAGALHGLPVIVSIPQMVGGGNIGMEIGDSISISQRSQRLARMLEDADVIIESAIALSQELHDGPFEKYTGHGIWAWWKGLHTYHMRGKTLIRLDLDENLRRAHDFQAQMQEAIALGLPKTKISGIPFRMEMSAFARHEGSLPLIGDVGELWPVMALKLADRLGVTLDFMSYKQETPEGKAMRRWIVDEIRPIDVTLLRKKAREYRL</sequence>
<dbReference type="AlphaFoldDB" id="H0UKJ1"/>
<evidence type="ECO:0008006" key="3">
    <source>
        <dbReference type="Google" id="ProtNLM"/>
    </source>
</evidence>
<proteinExistence type="predicted"/>
<evidence type="ECO:0000313" key="1">
    <source>
        <dbReference type="EMBL" id="EHM13200.1"/>
    </source>
</evidence>
<keyword evidence="2" id="KW-1185">Reference proteome</keyword>
<dbReference type="HOGENOM" id="CLU_680997_0_0_0"/>
<reference evidence="1 2" key="1">
    <citation type="submission" date="2011-11" db="EMBL/GenBank/DDBJ databases">
        <title>The Noncontiguous Finished genome of Jonquetella anthropi DSM 22815.</title>
        <authorList>
            <consortium name="US DOE Joint Genome Institute (JGI-PGF)"/>
            <person name="Lucas S."/>
            <person name="Copeland A."/>
            <person name="Lapidus A."/>
            <person name="Glavina del Rio T."/>
            <person name="Dalin E."/>
            <person name="Tice H."/>
            <person name="Bruce D."/>
            <person name="Goodwin L."/>
            <person name="Pitluck S."/>
            <person name="Peters L."/>
            <person name="Mikhailova N."/>
            <person name="Held B."/>
            <person name="Kyrpides N."/>
            <person name="Mavromatis K."/>
            <person name="Ivanova N."/>
            <person name="Markowitz V."/>
            <person name="Cheng J.-F."/>
            <person name="Hugenholtz P."/>
            <person name="Woyke T."/>
            <person name="Wu D."/>
            <person name="Gronow S."/>
            <person name="Wellnitz S."/>
            <person name="Brambilla E."/>
            <person name="Klenk H.-P."/>
            <person name="Eisen J.A."/>
        </authorList>
    </citation>
    <scope>NUCLEOTIDE SEQUENCE [LARGE SCALE GENOMIC DNA]</scope>
    <source>
        <strain evidence="1 2">DSM 22815</strain>
    </source>
</reference>